<proteinExistence type="predicted"/>
<dbReference type="Gene3D" id="2.30.30.30">
    <property type="match status" value="1"/>
</dbReference>
<dbReference type="RefSeq" id="WP_093217243.1">
    <property type="nucleotide sequence ID" value="NZ_FNFL01000009.1"/>
</dbReference>
<evidence type="ECO:0000313" key="4">
    <source>
        <dbReference type="Proteomes" id="UP000198694"/>
    </source>
</evidence>
<evidence type="ECO:0008006" key="5">
    <source>
        <dbReference type="Google" id="ProtNLM"/>
    </source>
</evidence>
<dbReference type="OrthoDB" id="5244at2"/>
<sequence length="111" mass="12684">MSESESSPRIGQVVRIARGREAGQFAIVIQILDDRFVLLADGEKRKYDRPKKKNLHHIELMDYISPEVQNSLLETGRVTNGKLRFALSKFVNDIVTDLKKGDQLDGERRCN</sequence>
<gene>
    <name evidence="3" type="ORF">SAMN05216243_3607</name>
</gene>
<dbReference type="CDD" id="cd06088">
    <property type="entry name" value="KOW_RPL14"/>
    <property type="match status" value="1"/>
</dbReference>
<dbReference type="GO" id="GO:0005840">
    <property type="term" value="C:ribosome"/>
    <property type="evidence" value="ECO:0007669"/>
    <property type="project" value="UniProtKB-KW"/>
</dbReference>
<organism evidence="3 4">
    <name type="scientific">Sediminibacillus albus</name>
    <dbReference type="NCBI Taxonomy" id="407036"/>
    <lineage>
        <taxon>Bacteria</taxon>
        <taxon>Bacillati</taxon>
        <taxon>Bacillota</taxon>
        <taxon>Bacilli</taxon>
        <taxon>Bacillales</taxon>
        <taxon>Bacillaceae</taxon>
        <taxon>Sediminibacillus</taxon>
    </lineage>
</organism>
<dbReference type="GO" id="GO:1990904">
    <property type="term" value="C:ribonucleoprotein complex"/>
    <property type="evidence" value="ECO:0007669"/>
    <property type="project" value="UniProtKB-KW"/>
</dbReference>
<name>A0A1G9D147_9BACI</name>
<keyword evidence="2" id="KW-0687">Ribonucleoprotein</keyword>
<dbReference type="STRING" id="407036.SAMN05216243_3607"/>
<keyword evidence="4" id="KW-1185">Reference proteome</keyword>
<evidence type="ECO:0000256" key="2">
    <source>
        <dbReference type="ARBA" id="ARBA00023274"/>
    </source>
</evidence>
<accession>A0A1G9D147</accession>
<dbReference type="InterPro" id="IPR008991">
    <property type="entry name" value="Translation_prot_SH3-like_sf"/>
</dbReference>
<reference evidence="3 4" key="1">
    <citation type="submission" date="2016-10" db="EMBL/GenBank/DDBJ databases">
        <authorList>
            <person name="de Groot N.N."/>
        </authorList>
    </citation>
    <scope>NUCLEOTIDE SEQUENCE [LARGE SCALE GENOMIC DNA]</scope>
    <source>
        <strain evidence="3 4">CGMCC 1.6502</strain>
    </source>
</reference>
<dbReference type="AlphaFoldDB" id="A0A1G9D147"/>
<evidence type="ECO:0000313" key="3">
    <source>
        <dbReference type="EMBL" id="SDK57642.1"/>
    </source>
</evidence>
<dbReference type="Proteomes" id="UP000198694">
    <property type="component" value="Unassembled WGS sequence"/>
</dbReference>
<dbReference type="EMBL" id="FNFL01000009">
    <property type="protein sequence ID" value="SDK57642.1"/>
    <property type="molecule type" value="Genomic_DNA"/>
</dbReference>
<evidence type="ECO:0000256" key="1">
    <source>
        <dbReference type="ARBA" id="ARBA00022980"/>
    </source>
</evidence>
<dbReference type="InterPro" id="IPR041985">
    <property type="entry name" value="Ribosomal_eL14_KOW"/>
</dbReference>
<protein>
    <recommendedName>
        <fullName evidence="5">Ribosomal protein L14E/L6E/L27E</fullName>
    </recommendedName>
</protein>
<keyword evidence="1" id="KW-0689">Ribosomal protein</keyword>
<dbReference type="SUPFAM" id="SSF50104">
    <property type="entry name" value="Translation proteins SH3-like domain"/>
    <property type="match status" value="1"/>
</dbReference>
<dbReference type="InterPro" id="IPR014722">
    <property type="entry name" value="Rib_uL2_dom2"/>
</dbReference>